<evidence type="ECO:0008006" key="4">
    <source>
        <dbReference type="Google" id="ProtNLM"/>
    </source>
</evidence>
<evidence type="ECO:0000313" key="2">
    <source>
        <dbReference type="EMBL" id="ERK57816.1"/>
    </source>
</evidence>
<comment type="caution">
    <text evidence="2">The sequence shown here is derived from an EMBL/GenBank/DDBJ whole genome shotgun (WGS) entry which is preliminary data.</text>
</comment>
<dbReference type="RefSeq" id="WP_021753575.1">
    <property type="nucleotide sequence ID" value="NZ_KI271873.1"/>
</dbReference>
<gene>
    <name evidence="2" type="ORF">HMPREF1983_00919</name>
</gene>
<sequence length="149" mass="16891">MSKFKFSWQIPTYFESKIVSTKIQIVSDDSSNVINVTVPKDCSNYSDIELVNLALEQFYQETYPNRAENEKFAEIDKVIQDGRDTIKKIKSESETTQAVVMNLLNQLAAKGELTPMATTPSKELEKENDKQTKETMEGGEDNDGNVIRN</sequence>
<protein>
    <recommendedName>
        <fullName evidence="4">Phage protein</fullName>
    </recommendedName>
</protein>
<dbReference type="eggNOG" id="ENOG503053M">
    <property type="taxonomic scope" value="Bacteria"/>
</dbReference>
<feature type="compositionally biased region" description="Basic and acidic residues" evidence="1">
    <location>
        <begin position="122"/>
        <end position="136"/>
    </location>
</feature>
<name>U2QMS7_9BACL</name>
<organism evidence="2 3">
    <name type="scientific">Gemella bergeri ATCC 700627</name>
    <dbReference type="NCBI Taxonomy" id="1321820"/>
    <lineage>
        <taxon>Bacteria</taxon>
        <taxon>Bacillati</taxon>
        <taxon>Bacillota</taxon>
        <taxon>Bacilli</taxon>
        <taxon>Bacillales</taxon>
        <taxon>Gemellaceae</taxon>
        <taxon>Gemella</taxon>
    </lineage>
</organism>
<feature type="region of interest" description="Disordered" evidence="1">
    <location>
        <begin position="111"/>
        <end position="149"/>
    </location>
</feature>
<evidence type="ECO:0000256" key="1">
    <source>
        <dbReference type="SAM" id="MobiDB-lite"/>
    </source>
</evidence>
<keyword evidence="3" id="KW-1185">Reference proteome</keyword>
<dbReference type="Pfam" id="PF07104">
    <property type="entry name" value="DUF1366"/>
    <property type="match status" value="1"/>
</dbReference>
<reference evidence="2 3" key="1">
    <citation type="submission" date="2013-08" db="EMBL/GenBank/DDBJ databases">
        <authorList>
            <person name="Weinstock G."/>
            <person name="Sodergren E."/>
            <person name="Wylie T."/>
            <person name="Fulton L."/>
            <person name="Fulton R."/>
            <person name="Fronick C."/>
            <person name="O'Laughlin M."/>
            <person name="Godfrey J."/>
            <person name="Miner T."/>
            <person name="Herter B."/>
            <person name="Appelbaum E."/>
            <person name="Cordes M."/>
            <person name="Lek S."/>
            <person name="Wollam A."/>
            <person name="Pepin K.H."/>
            <person name="Palsikar V.B."/>
            <person name="Mitreva M."/>
            <person name="Wilson R.K."/>
        </authorList>
    </citation>
    <scope>NUCLEOTIDE SEQUENCE [LARGE SCALE GENOMIC DNA]</scope>
    <source>
        <strain evidence="2 3">ATCC 700627</strain>
    </source>
</reference>
<dbReference type="InterPro" id="IPR009796">
    <property type="entry name" value="DUF1366"/>
</dbReference>
<dbReference type="EMBL" id="AWVP01000059">
    <property type="protein sequence ID" value="ERK57816.1"/>
    <property type="molecule type" value="Genomic_DNA"/>
</dbReference>
<dbReference type="HOGENOM" id="CLU_1747008_0_0_9"/>
<dbReference type="Proteomes" id="UP000016637">
    <property type="component" value="Unassembled WGS sequence"/>
</dbReference>
<dbReference type="PATRIC" id="fig|1321820.3.peg.893"/>
<evidence type="ECO:0000313" key="3">
    <source>
        <dbReference type="Proteomes" id="UP000016637"/>
    </source>
</evidence>
<dbReference type="AlphaFoldDB" id="U2QMS7"/>
<accession>U2QMS7</accession>
<proteinExistence type="predicted"/>